<dbReference type="EMBL" id="LAZR01064800">
    <property type="protein sequence ID" value="KKK56819.1"/>
    <property type="molecule type" value="Genomic_DNA"/>
</dbReference>
<gene>
    <name evidence="1" type="ORF">LCGC14_3060670</name>
</gene>
<comment type="caution">
    <text evidence="1">The sequence shown here is derived from an EMBL/GenBank/DDBJ whole genome shotgun (WGS) entry which is preliminary data.</text>
</comment>
<reference evidence="1" key="1">
    <citation type="journal article" date="2015" name="Nature">
        <title>Complex archaea that bridge the gap between prokaryotes and eukaryotes.</title>
        <authorList>
            <person name="Spang A."/>
            <person name="Saw J.H."/>
            <person name="Jorgensen S.L."/>
            <person name="Zaremba-Niedzwiedzka K."/>
            <person name="Martijn J."/>
            <person name="Lind A.E."/>
            <person name="van Eijk R."/>
            <person name="Schleper C."/>
            <person name="Guy L."/>
            <person name="Ettema T.J."/>
        </authorList>
    </citation>
    <scope>NUCLEOTIDE SEQUENCE</scope>
</reference>
<organism evidence="1">
    <name type="scientific">marine sediment metagenome</name>
    <dbReference type="NCBI Taxonomy" id="412755"/>
    <lineage>
        <taxon>unclassified sequences</taxon>
        <taxon>metagenomes</taxon>
        <taxon>ecological metagenomes</taxon>
    </lineage>
</organism>
<dbReference type="AlphaFoldDB" id="A0A0F8YRR3"/>
<proteinExistence type="predicted"/>
<protein>
    <submittedName>
        <fullName evidence="1">Uncharacterized protein</fullName>
    </submittedName>
</protein>
<name>A0A0F8YRR3_9ZZZZ</name>
<sequence>ALDDAFHNKFFIWLKFKKETENGMKNFTRNKCTYNIWAWYKEK</sequence>
<accession>A0A0F8YRR3</accession>
<evidence type="ECO:0000313" key="1">
    <source>
        <dbReference type="EMBL" id="KKK56819.1"/>
    </source>
</evidence>
<feature type="non-terminal residue" evidence="1">
    <location>
        <position position="1"/>
    </location>
</feature>